<dbReference type="KEGG" id="sta:STHERM_c13270"/>
<protein>
    <submittedName>
        <fullName evidence="1">Uncharacterized protein</fullName>
    </submittedName>
</protein>
<accession>E0RU47</accession>
<dbReference type="ESTHER" id="spitd-e0ru47">
    <property type="family name" value="BioG_Pimeloyl-ACP-methyl-esterase"/>
</dbReference>
<dbReference type="SUPFAM" id="SSF53474">
    <property type="entry name" value="alpha/beta-Hydrolases"/>
    <property type="match status" value="1"/>
</dbReference>
<reference key="1">
    <citation type="submission" date="2009-08" db="EMBL/GenBank/DDBJ databases">
        <title>The genome sequence of Spirochaeta thermophila DSM6192.</title>
        <authorList>
            <person name="Angelov A."/>
            <person name="Mientus M."/>
            <person name="Wittenberg S."/>
            <person name="Lehmann R."/>
            <person name="Liesegang H."/>
            <person name="Daniel R."/>
            <person name="Liebl W."/>
        </authorList>
    </citation>
    <scope>NUCLEOTIDE SEQUENCE</scope>
    <source>
        <strain>DSM 6192</strain>
    </source>
</reference>
<dbReference type="PaxDb" id="665571-STHERM_c13270"/>
<name>E0RU47_WINT6</name>
<dbReference type="InterPro" id="IPR007398">
    <property type="entry name" value="BioG"/>
</dbReference>
<proteinExistence type="predicted"/>
<dbReference type="InterPro" id="IPR029058">
    <property type="entry name" value="AB_hydrolase_fold"/>
</dbReference>
<dbReference type="Gene3D" id="3.40.50.1820">
    <property type="entry name" value="alpha/beta hydrolase"/>
    <property type="match status" value="1"/>
</dbReference>
<evidence type="ECO:0000313" key="1">
    <source>
        <dbReference type="EMBL" id="ADN02268.1"/>
    </source>
</evidence>
<gene>
    <name evidence="1" type="ordered locus">STHERM_c13270</name>
</gene>
<organism evidence="1 2">
    <name type="scientific">Winmispira thermophila (strain ATCC 49972 / DSM 6192 / RI 19.B1)</name>
    <name type="common">Spirochaeta thermophila</name>
    <dbReference type="NCBI Taxonomy" id="665571"/>
    <lineage>
        <taxon>Bacteria</taxon>
        <taxon>Pseudomonadati</taxon>
        <taxon>Spirochaetota</taxon>
        <taxon>Spirochaetia</taxon>
        <taxon>Winmispirales</taxon>
        <taxon>Winmispiraceae</taxon>
        <taxon>Winmispira</taxon>
    </lineage>
</organism>
<dbReference type="EMBL" id="CP001698">
    <property type="protein sequence ID" value="ADN02268.1"/>
    <property type="molecule type" value="Genomic_DNA"/>
</dbReference>
<sequence length="217" mass="24822">MRVLIRDPEREELIVCFLGCGVSEASIAHLEESTSKGRVVLYDYRDLSLPSIVQEVVRGKTIWLVAWSMGVWVAARVWPQIGINPQRAIAFMGTPFGIHDAYGIPPGWFLATHRSCSPAVQKEFLRRSGMRNPEGMRPVQEWQEELAVLWRERKAPAPERPLFSLAVVGKEDRIFPPEAQERGWSRRGVPYLVLPLPHYPFHHFVSWEEVIRVGSLT</sequence>
<reference evidence="1 2" key="2">
    <citation type="journal article" date="2010" name="J. Bacteriol.">
        <title>Genome sequence of the polysaccharide-degrading, thermophilic anaerobe Spirochaeta thermophila DSM 6192.</title>
        <authorList>
            <person name="Angelov A."/>
            <person name="Liebl S."/>
            <person name="Ballschmiter M."/>
            <person name="Bomeke M."/>
            <person name="Lehmann R."/>
            <person name="Liesegang H."/>
            <person name="Daniel R."/>
            <person name="Liebl W."/>
        </authorList>
    </citation>
    <scope>NUCLEOTIDE SEQUENCE [LARGE SCALE GENOMIC DNA]</scope>
    <source>
        <strain evidence="2">ATCC 49972 / DSM 6192 / RI 19.B1</strain>
    </source>
</reference>
<evidence type="ECO:0000313" key="2">
    <source>
        <dbReference type="Proteomes" id="UP000001296"/>
    </source>
</evidence>
<dbReference type="RefSeq" id="WP_013314109.1">
    <property type="nucleotide sequence ID" value="NC_014484.1"/>
</dbReference>
<dbReference type="AlphaFoldDB" id="E0RU47"/>
<dbReference type="HOGENOM" id="CLU_085983_0_1_12"/>
<dbReference type="Pfam" id="PF04301">
    <property type="entry name" value="BioG"/>
    <property type="match status" value="1"/>
</dbReference>
<dbReference type="Proteomes" id="UP000001296">
    <property type="component" value="Chromosome"/>
</dbReference>
<dbReference type="eggNOG" id="COG2830">
    <property type="taxonomic scope" value="Bacteria"/>
</dbReference>